<evidence type="ECO:0000256" key="2">
    <source>
        <dbReference type="ARBA" id="ARBA00022490"/>
    </source>
</evidence>
<evidence type="ECO:0000313" key="6">
    <source>
        <dbReference type="Proteomes" id="UP000295063"/>
    </source>
</evidence>
<dbReference type="GO" id="GO:0005737">
    <property type="term" value="C:cytoplasm"/>
    <property type="evidence" value="ECO:0007669"/>
    <property type="project" value="UniProtKB-SubCell"/>
</dbReference>
<accession>A0A4R1Q218</accession>
<dbReference type="InterPro" id="IPR023439">
    <property type="entry name" value="Mal_deCO2ase/Cit_lyase_ACP"/>
</dbReference>
<keyword evidence="5" id="KW-0456">Lyase</keyword>
<dbReference type="Pfam" id="PF06857">
    <property type="entry name" value="ACP"/>
    <property type="match status" value="1"/>
</dbReference>
<evidence type="ECO:0000313" key="5">
    <source>
        <dbReference type="EMBL" id="TCL39857.1"/>
    </source>
</evidence>
<dbReference type="OrthoDB" id="1120942at2"/>
<reference evidence="5 6" key="1">
    <citation type="submission" date="2019-03" db="EMBL/GenBank/DDBJ databases">
        <title>Genomic Encyclopedia of Type Strains, Phase IV (KMG-IV): sequencing the most valuable type-strain genomes for metagenomic binning, comparative biology and taxonomic classification.</title>
        <authorList>
            <person name="Goeker M."/>
        </authorList>
    </citation>
    <scope>NUCLEOTIDE SEQUENCE [LARGE SCALE GENOMIC DNA]</scope>
    <source>
        <strain evidence="5 6">DSM 15969</strain>
    </source>
</reference>
<feature type="modified residue" description="O-(phosphoribosyl dephospho-coenzyme A)serine" evidence="4">
    <location>
        <position position="15"/>
    </location>
</feature>
<proteinExistence type="predicted"/>
<organism evidence="5 6">
    <name type="scientific">Anaerospora hongkongensis</name>
    <dbReference type="NCBI Taxonomy" id="244830"/>
    <lineage>
        <taxon>Bacteria</taxon>
        <taxon>Bacillati</taxon>
        <taxon>Bacillota</taxon>
        <taxon>Negativicutes</taxon>
        <taxon>Selenomonadales</taxon>
        <taxon>Sporomusaceae</taxon>
        <taxon>Anaerospora</taxon>
    </lineage>
</organism>
<dbReference type="AlphaFoldDB" id="A0A4R1Q218"/>
<dbReference type="InterPro" id="IPR006495">
    <property type="entry name" value="CitD"/>
</dbReference>
<comment type="caution">
    <text evidence="5">The sequence shown here is derived from an EMBL/GenBank/DDBJ whole genome shotgun (WGS) entry which is preliminary data.</text>
</comment>
<dbReference type="GO" id="GO:0016829">
    <property type="term" value="F:lyase activity"/>
    <property type="evidence" value="ECO:0007669"/>
    <property type="project" value="UniProtKB-KW"/>
</dbReference>
<dbReference type="NCBIfam" id="TIGR01608">
    <property type="entry name" value="citD"/>
    <property type="match status" value="1"/>
</dbReference>
<evidence type="ECO:0000256" key="1">
    <source>
        <dbReference type="ARBA" id="ARBA00004496"/>
    </source>
</evidence>
<keyword evidence="6" id="KW-1185">Reference proteome</keyword>
<evidence type="ECO:0000256" key="3">
    <source>
        <dbReference type="ARBA" id="ARBA00022553"/>
    </source>
</evidence>
<name>A0A4R1Q218_9FIRM</name>
<dbReference type="EMBL" id="SLUI01000001">
    <property type="protein sequence ID" value="TCL39857.1"/>
    <property type="molecule type" value="Genomic_DNA"/>
</dbReference>
<sequence>MQKLLQPGQAGTVESNDIIITIAPANPGAGIIIELNSPVIKQYGPRITQVIQEVLTNQGITDAQVHANDKGALDCTIRARLQTAIQRASAKGGI</sequence>
<dbReference type="PIRSF" id="PIRSF002736">
    <property type="entry name" value="Citrt_lyas_gamma"/>
    <property type="match status" value="1"/>
</dbReference>
<evidence type="ECO:0000256" key="4">
    <source>
        <dbReference type="PIRSR" id="PIRSR002736-50"/>
    </source>
</evidence>
<keyword evidence="2" id="KW-0963">Cytoplasm</keyword>
<dbReference type="Proteomes" id="UP000295063">
    <property type="component" value="Unassembled WGS sequence"/>
</dbReference>
<comment type="subcellular location">
    <subcellularLocation>
        <location evidence="1">Cytoplasm</location>
    </subcellularLocation>
</comment>
<keyword evidence="3 4" id="KW-0597">Phosphoprotein</keyword>
<gene>
    <name evidence="5" type="ORF">EV210_10152</name>
</gene>
<dbReference type="NCBIfam" id="NF009726">
    <property type="entry name" value="PRK13253.1"/>
    <property type="match status" value="1"/>
</dbReference>
<dbReference type="RefSeq" id="WP_132073825.1">
    <property type="nucleotide sequence ID" value="NZ_DALYTA010000027.1"/>
</dbReference>
<protein>
    <submittedName>
        <fullName evidence="5">Citrate lyase subunit gamma (Acyl carrier protein)</fullName>
    </submittedName>
</protein>